<comment type="caution">
    <text evidence="2">The sequence shown here is derived from an EMBL/GenBank/DDBJ whole genome shotgun (WGS) entry which is preliminary data.</text>
</comment>
<reference evidence="2" key="1">
    <citation type="journal article" date="2020" name="bioRxiv">
        <title>Whole genome comparisons of ergot fungi reveals the divergence and evolution of species within the genus Claviceps are the result of varying mechanisms driving genome evolution and host range expansion.</title>
        <authorList>
            <person name="Wyka S.A."/>
            <person name="Mondo S.J."/>
            <person name="Liu M."/>
            <person name="Dettman J."/>
            <person name="Nalam V."/>
            <person name="Broders K.D."/>
        </authorList>
    </citation>
    <scope>NUCLEOTIDE SEQUENCE</scope>
    <source>
        <strain evidence="2">CCC 489</strain>
    </source>
</reference>
<feature type="domain" description="Sfi1 spindle body" evidence="1">
    <location>
        <begin position="324"/>
        <end position="374"/>
    </location>
</feature>
<evidence type="ECO:0000313" key="2">
    <source>
        <dbReference type="EMBL" id="KAG5926275.1"/>
    </source>
</evidence>
<dbReference type="AlphaFoldDB" id="A0A8K0NHS8"/>
<keyword evidence="3" id="KW-1185">Reference proteome</keyword>
<accession>A0A8K0NHS8</accession>
<gene>
    <name evidence="2" type="ORF">E4U42_003469</name>
</gene>
<proteinExistence type="predicted"/>
<dbReference type="Pfam" id="PF08457">
    <property type="entry name" value="Sfi1"/>
    <property type="match status" value="1"/>
</dbReference>
<dbReference type="Proteomes" id="UP000811619">
    <property type="component" value="Unassembled WGS sequence"/>
</dbReference>
<evidence type="ECO:0000259" key="1">
    <source>
        <dbReference type="Pfam" id="PF08457"/>
    </source>
</evidence>
<organism evidence="2 3">
    <name type="scientific">Claviceps africana</name>
    <dbReference type="NCBI Taxonomy" id="83212"/>
    <lineage>
        <taxon>Eukaryota</taxon>
        <taxon>Fungi</taxon>
        <taxon>Dikarya</taxon>
        <taxon>Ascomycota</taxon>
        <taxon>Pezizomycotina</taxon>
        <taxon>Sordariomycetes</taxon>
        <taxon>Hypocreomycetidae</taxon>
        <taxon>Hypocreales</taxon>
        <taxon>Clavicipitaceae</taxon>
        <taxon>Claviceps</taxon>
    </lineage>
</organism>
<dbReference type="EMBL" id="SRPY01000280">
    <property type="protein sequence ID" value="KAG5926275.1"/>
    <property type="molecule type" value="Genomic_DNA"/>
</dbReference>
<sequence>MTKNPDLKSKLRCEIKINSQVSKMARLAILHISILHYIVSTAQDQFDKSPHPKPLPAAVLFKAYDDVLPTFGIDPDSDHHLSALIFRIGGESGTASLLEKFHALLKRMNILLEFDDDATISDSSSPIASTSCRQAVEVSPLQIYGSPATDKVQNDTRPRGKSLTVPALDIDCAQSCRIETISSEQNRCGFERILSDYHFPQESRPQAKNVLREAPSSRFDRKLEDTFESLENPVVKSIDRSLAFQKLAIISAIDQWRKVATGGIMTRPRDHIFMVADDDRGQQIPMNYANIAKDQILLNTSRLQNETLYEAPTYDLSTAENHALSLRAARARQIFLASRILSRWADKTAIRVDREAVARRHMVRFRCFNNWLQAPNSTRPRIRHLKAIHIANQRDNLPNAEYLVQQRFVSVLHKQVNTGGTDSDNRSMA</sequence>
<dbReference type="InterPro" id="IPR013665">
    <property type="entry name" value="Sfi1_dom"/>
</dbReference>
<protein>
    <recommendedName>
        <fullName evidence="1">Sfi1 spindle body domain-containing protein</fullName>
    </recommendedName>
</protein>
<name>A0A8K0NHS8_9HYPO</name>
<dbReference type="OrthoDB" id="5215300at2759"/>
<evidence type="ECO:0000313" key="3">
    <source>
        <dbReference type="Proteomes" id="UP000811619"/>
    </source>
</evidence>